<reference evidence="1 2" key="1">
    <citation type="submission" date="2016-11" db="EMBL/GenBank/DDBJ databases">
        <title>The macronuclear genome of Stentor coeruleus: a giant cell with tiny introns.</title>
        <authorList>
            <person name="Slabodnick M."/>
            <person name="Ruby J.G."/>
            <person name="Reiff S.B."/>
            <person name="Swart E.C."/>
            <person name="Gosai S."/>
            <person name="Prabakaran S."/>
            <person name="Witkowska E."/>
            <person name="Larue G.E."/>
            <person name="Fisher S."/>
            <person name="Freeman R.M."/>
            <person name="Gunawardena J."/>
            <person name="Chu W."/>
            <person name="Stover N.A."/>
            <person name="Gregory B.D."/>
            <person name="Nowacki M."/>
            <person name="Derisi J."/>
            <person name="Roy S.W."/>
            <person name="Marshall W.F."/>
            <person name="Sood P."/>
        </authorList>
    </citation>
    <scope>NUCLEOTIDE SEQUENCE [LARGE SCALE GENOMIC DNA]</scope>
    <source>
        <strain evidence="1">WM001</strain>
    </source>
</reference>
<comment type="caution">
    <text evidence="1">The sequence shown here is derived from an EMBL/GenBank/DDBJ whole genome shotgun (WGS) entry which is preliminary data.</text>
</comment>
<protein>
    <submittedName>
        <fullName evidence="1">Uncharacterized protein</fullName>
    </submittedName>
</protein>
<evidence type="ECO:0000313" key="2">
    <source>
        <dbReference type="Proteomes" id="UP000187209"/>
    </source>
</evidence>
<name>A0A1R2D4I8_9CILI</name>
<evidence type="ECO:0000313" key="1">
    <source>
        <dbReference type="EMBL" id="OMJ96175.1"/>
    </source>
</evidence>
<keyword evidence="2" id="KW-1185">Reference proteome</keyword>
<dbReference type="AlphaFoldDB" id="A0A1R2D4I8"/>
<sequence>MGIIFSMILHKYSRKRPYRALVLPTDNLTRKIFFSDLPLPNKVTDTTTEIRYNSMMEIVSFNCRYDMLRNLFMAETAKGIDWVVIVVNASNHKTATVSSDIIMKNFQGFINRNNFVIILVYNPKLKNSLNKIQFLIRNIIPKYWRYVMDEVKDAYEAKEFVGKLFGDKILQFRLGF</sequence>
<organism evidence="1 2">
    <name type="scientific">Stentor coeruleus</name>
    <dbReference type="NCBI Taxonomy" id="5963"/>
    <lineage>
        <taxon>Eukaryota</taxon>
        <taxon>Sar</taxon>
        <taxon>Alveolata</taxon>
        <taxon>Ciliophora</taxon>
        <taxon>Postciliodesmatophora</taxon>
        <taxon>Heterotrichea</taxon>
        <taxon>Heterotrichida</taxon>
        <taxon>Stentoridae</taxon>
        <taxon>Stentor</taxon>
    </lineage>
</organism>
<dbReference type="EMBL" id="MPUH01000003">
    <property type="protein sequence ID" value="OMJ96175.1"/>
    <property type="molecule type" value="Genomic_DNA"/>
</dbReference>
<gene>
    <name evidence="1" type="ORF">SteCoe_358</name>
</gene>
<dbReference type="Proteomes" id="UP000187209">
    <property type="component" value="Unassembled WGS sequence"/>
</dbReference>
<proteinExistence type="predicted"/>
<accession>A0A1R2D4I8</accession>